<protein>
    <submittedName>
        <fullName evidence="2">Uncharacterized protein</fullName>
    </submittedName>
</protein>
<feature type="region of interest" description="Disordered" evidence="1">
    <location>
        <begin position="302"/>
        <end position="537"/>
    </location>
</feature>
<proteinExistence type="predicted"/>
<keyword evidence="3" id="KW-1185">Reference proteome</keyword>
<dbReference type="EMBL" id="MU155807">
    <property type="protein sequence ID" value="KAF9470924.1"/>
    <property type="molecule type" value="Genomic_DNA"/>
</dbReference>
<feature type="compositionally biased region" description="Polar residues" evidence="1">
    <location>
        <begin position="498"/>
        <end position="520"/>
    </location>
</feature>
<feature type="compositionally biased region" description="Basic residues" evidence="1">
    <location>
        <begin position="462"/>
        <end position="480"/>
    </location>
</feature>
<feature type="compositionally biased region" description="Polar residues" evidence="1">
    <location>
        <begin position="576"/>
        <end position="589"/>
    </location>
</feature>
<dbReference type="Proteomes" id="UP000807469">
    <property type="component" value="Unassembled WGS sequence"/>
</dbReference>
<organism evidence="2 3">
    <name type="scientific">Pholiota conissans</name>
    <dbReference type="NCBI Taxonomy" id="109636"/>
    <lineage>
        <taxon>Eukaryota</taxon>
        <taxon>Fungi</taxon>
        <taxon>Dikarya</taxon>
        <taxon>Basidiomycota</taxon>
        <taxon>Agaricomycotina</taxon>
        <taxon>Agaricomycetes</taxon>
        <taxon>Agaricomycetidae</taxon>
        <taxon>Agaricales</taxon>
        <taxon>Agaricineae</taxon>
        <taxon>Strophariaceae</taxon>
        <taxon>Pholiota</taxon>
    </lineage>
</organism>
<evidence type="ECO:0000313" key="3">
    <source>
        <dbReference type="Proteomes" id="UP000807469"/>
    </source>
</evidence>
<evidence type="ECO:0000256" key="1">
    <source>
        <dbReference type="SAM" id="MobiDB-lite"/>
    </source>
</evidence>
<dbReference type="AlphaFoldDB" id="A0A9P5YLT4"/>
<feature type="compositionally biased region" description="Low complexity" evidence="1">
    <location>
        <begin position="405"/>
        <end position="427"/>
    </location>
</feature>
<feature type="region of interest" description="Disordered" evidence="1">
    <location>
        <begin position="736"/>
        <end position="758"/>
    </location>
</feature>
<gene>
    <name evidence="2" type="ORF">BDN70DRAFT_998783</name>
</gene>
<feature type="compositionally biased region" description="Polar residues" evidence="1">
    <location>
        <begin position="797"/>
        <end position="813"/>
    </location>
</feature>
<comment type="caution">
    <text evidence="2">The sequence shown here is derived from an EMBL/GenBank/DDBJ whole genome shotgun (WGS) entry which is preliminary data.</text>
</comment>
<feature type="compositionally biased region" description="Polar residues" evidence="1">
    <location>
        <begin position="527"/>
        <end position="537"/>
    </location>
</feature>
<feature type="region of interest" description="Disordered" evidence="1">
    <location>
        <begin position="790"/>
        <end position="830"/>
    </location>
</feature>
<feature type="region of interest" description="Disordered" evidence="1">
    <location>
        <begin position="555"/>
        <end position="595"/>
    </location>
</feature>
<accession>A0A9P5YLT4</accession>
<feature type="compositionally biased region" description="Low complexity" evidence="1">
    <location>
        <begin position="564"/>
        <end position="575"/>
    </location>
</feature>
<feature type="compositionally biased region" description="Polar residues" evidence="1">
    <location>
        <begin position="316"/>
        <end position="325"/>
    </location>
</feature>
<name>A0A9P5YLT4_9AGAR</name>
<feature type="compositionally biased region" description="Basic and acidic residues" evidence="1">
    <location>
        <begin position="344"/>
        <end position="360"/>
    </location>
</feature>
<feature type="region of interest" description="Disordered" evidence="1">
    <location>
        <begin position="261"/>
        <end position="283"/>
    </location>
</feature>
<evidence type="ECO:0000313" key="2">
    <source>
        <dbReference type="EMBL" id="KAF9470924.1"/>
    </source>
</evidence>
<feature type="compositionally biased region" description="Polar residues" evidence="1">
    <location>
        <begin position="262"/>
        <end position="271"/>
    </location>
</feature>
<reference evidence="2" key="1">
    <citation type="submission" date="2020-11" db="EMBL/GenBank/DDBJ databases">
        <authorList>
            <consortium name="DOE Joint Genome Institute"/>
            <person name="Ahrendt S."/>
            <person name="Riley R."/>
            <person name="Andreopoulos W."/>
            <person name="Labutti K."/>
            <person name="Pangilinan J."/>
            <person name="Ruiz-Duenas F.J."/>
            <person name="Barrasa J.M."/>
            <person name="Sanchez-Garcia M."/>
            <person name="Camarero S."/>
            <person name="Miyauchi S."/>
            <person name="Serrano A."/>
            <person name="Linde D."/>
            <person name="Babiker R."/>
            <person name="Drula E."/>
            <person name="Ayuso-Fernandez I."/>
            <person name="Pacheco R."/>
            <person name="Padilla G."/>
            <person name="Ferreira P."/>
            <person name="Barriuso J."/>
            <person name="Kellner H."/>
            <person name="Castanera R."/>
            <person name="Alfaro M."/>
            <person name="Ramirez L."/>
            <person name="Pisabarro A.G."/>
            <person name="Kuo A."/>
            <person name="Tritt A."/>
            <person name="Lipzen A."/>
            <person name="He G."/>
            <person name="Yan M."/>
            <person name="Ng V."/>
            <person name="Cullen D."/>
            <person name="Martin F."/>
            <person name="Rosso M.-N."/>
            <person name="Henrissat B."/>
            <person name="Hibbett D."/>
            <person name="Martinez A.T."/>
            <person name="Grigoriev I.V."/>
        </authorList>
    </citation>
    <scope>NUCLEOTIDE SEQUENCE</scope>
    <source>
        <strain evidence="2">CIRM-BRFM 674</strain>
    </source>
</reference>
<sequence>MQLFNSPSPVIDGSAVPTAPAVAPTALDPAIVAPAAVAVNVAPVTADPSTAGLDVDTDVDPFILDEAMDTRPDISSPNVSFAYVPNPADFVIPSSPQVPYYCIIVGQPVGVIESLDTIDIANQERFEFHQFTTWFGAVGYYTVNYHRQQVLLIPSAIQGPAPTHTQRAAEATAPPIRTAGQGSSASLPSNVTPPLAAASVHNVAQGSTTAPSPARALVAPAAANVQSIAQGSMAAPVSENTSAPAAAAAVQPLSVSSALQIPPTQGASQTSPPAPALGSARNPIRLDSPSLLLRMLDSLDATCPVPDPNNHRNSAKGESSAQNQAPLHEKQRAKVSAATRIRRKGNETAKRRVIIVHDTESETDPEILAKRSSSSKATRKQEPAKPKVIVRGTDSDTDGLPSYPKPASGDPSSSSAAPTAATLPGGDVFSLSNQPQPSLAPRLPNVATDSDSDERYLAARAAIKRSKRAQPRRKNLKRSKTSSVYPPMGTTPADHSGPFTSTTTQPVTESPATSSRGQPTNPHPSGATHQPVSQPSILPTNLDIFSLQSPFNQIRGPGYRLPQTPTAAATSGTTSHNADSSPIPETSSLAPHPDEKRFVPLFSDLDDSNGDHDLDNRGEVSPWFAQWLRTNAGKRYRATPSARAAAVARRLFCDQPTADNSTSAVSSAIATASVDNNANAIAPAPATIDVNMIVPTPISTVNGNTIAPAIDVNTIAPSPVDVNTIANTIVPTPVDVDGNTTAPTPVDVDSNMTAPAPVDIDTSTIAPASVGVDGNTTEPAPVDVDANTIAPAPISADGSTIVSSTVDTSNPGNENDGRDSEVGSTDYGVSEIDSDFLDEIGPYLDAVYILPTVEDGPMAKDSASADE</sequence>